<evidence type="ECO:0000256" key="1">
    <source>
        <dbReference type="SAM" id="MobiDB-lite"/>
    </source>
</evidence>
<dbReference type="VEuPathDB" id="VectorBase:RPRC006004"/>
<dbReference type="AlphaFoldDB" id="T1HPN0"/>
<organism evidence="2 3">
    <name type="scientific">Rhodnius prolixus</name>
    <name type="common">Triatomid bug</name>
    <dbReference type="NCBI Taxonomy" id="13249"/>
    <lineage>
        <taxon>Eukaryota</taxon>
        <taxon>Metazoa</taxon>
        <taxon>Ecdysozoa</taxon>
        <taxon>Arthropoda</taxon>
        <taxon>Hexapoda</taxon>
        <taxon>Insecta</taxon>
        <taxon>Pterygota</taxon>
        <taxon>Neoptera</taxon>
        <taxon>Paraneoptera</taxon>
        <taxon>Hemiptera</taxon>
        <taxon>Heteroptera</taxon>
        <taxon>Panheteroptera</taxon>
        <taxon>Cimicomorpha</taxon>
        <taxon>Reduviidae</taxon>
        <taxon>Triatominae</taxon>
        <taxon>Rhodnius</taxon>
    </lineage>
</organism>
<name>T1HPN0_RHOPR</name>
<feature type="region of interest" description="Disordered" evidence="1">
    <location>
        <begin position="662"/>
        <end position="688"/>
    </location>
</feature>
<feature type="compositionally biased region" description="Basic residues" evidence="1">
    <location>
        <begin position="481"/>
        <end position="493"/>
    </location>
</feature>
<dbReference type="EMBL" id="ACPB03017121">
    <property type="status" value="NOT_ANNOTATED_CDS"/>
    <property type="molecule type" value="Genomic_DNA"/>
</dbReference>
<dbReference type="Proteomes" id="UP000015103">
    <property type="component" value="Unassembled WGS sequence"/>
</dbReference>
<accession>T1HPN0</accession>
<reference evidence="2" key="1">
    <citation type="submission" date="2015-05" db="UniProtKB">
        <authorList>
            <consortium name="EnsemblMetazoa"/>
        </authorList>
    </citation>
    <scope>IDENTIFICATION</scope>
</reference>
<feature type="compositionally biased region" description="Basic residues" evidence="1">
    <location>
        <begin position="662"/>
        <end position="672"/>
    </location>
</feature>
<dbReference type="InParanoid" id="T1HPN0"/>
<feature type="compositionally biased region" description="Basic and acidic residues" evidence="1">
    <location>
        <begin position="78"/>
        <end position="87"/>
    </location>
</feature>
<feature type="compositionally biased region" description="Basic residues" evidence="1">
    <location>
        <begin position="67"/>
        <end position="77"/>
    </location>
</feature>
<dbReference type="HOGENOM" id="CLU_340768_0_0_1"/>
<evidence type="ECO:0000313" key="2">
    <source>
        <dbReference type="EnsemblMetazoa" id="RPRC006004-PA"/>
    </source>
</evidence>
<dbReference type="EnsemblMetazoa" id="RPRC006004-RA">
    <property type="protein sequence ID" value="RPRC006004-PA"/>
    <property type="gene ID" value="RPRC006004"/>
</dbReference>
<feature type="region of interest" description="Disordered" evidence="1">
    <location>
        <begin position="472"/>
        <end position="500"/>
    </location>
</feature>
<proteinExistence type="predicted"/>
<keyword evidence="3" id="KW-1185">Reference proteome</keyword>
<protein>
    <submittedName>
        <fullName evidence="2">Uncharacterized protein</fullName>
    </submittedName>
</protein>
<evidence type="ECO:0000313" key="3">
    <source>
        <dbReference type="Proteomes" id="UP000015103"/>
    </source>
</evidence>
<sequence>MKRIQHPLISKCNSVSIKTLPPNFFSHQIITRSKAKLLLQAEENFQVDDPQYPSLKDNYLTKLESLKKKKSSSQKKTNRNEMQRKVQLESNPDITTRSTCRVKNKSDKIPQNDSVIGKDTINDSLKKNYVALDNDCFMSTGPTSYSRNQRDVPLTNILLSPYSNQMKDKVQAKVKEDIINSIEMNLQDSFQSKLSFDKERSLNEKNVSMSSQQIYAAHQKQTIKTEGGIEINGITEQPSFNLIADNKAHGIDSKNSIGREQVSVIKQKLKKISGKKRIKCEKDNIYIDLSEEAMINFTKEGIETYSENFPRKLIADNKHNDRHKIFSTSDDQFSAPLELKKISQNGKNVHENYNTFTDLKEGEMSNCIGPGEELQKQNSKKLTALNDTGSIKTSIITNREETEVAPQQKLKKKLKKENNEFEKNKISTSFLVKANSSCVKKDEHSEHLSEEFIMVENKSVESADLHQTLEQKDTSLQNHLQKTKRQSNNRKNKSSIFCEPATKGKVISEQNCNPQHIKKRASKRKLKDEDCNLCTQDVKRVKQKSAETSMAVYDNSLIQSEESLISESINNKSSNEHSSSLEFIFTPPHGQQKKRKGEKRKFLEDDVLSKTGNHLKKENSTISDLSLGIGSSSESLKKLILTNNNGNDCTDTISYKALPRTKLNKRPKKRKDVFKINNSSSREKDKRQIIVKSAITSDKLSNNSLKHVDRQKLAVTSLNGKSDIKENNFQNTSIKEINNNNIRNANGVKKRVQDLNNVHVAPSSTNKSSEDRTLEDDQESIISSFVTQEFWKKKQMYNIQQDIVKMERRKLSTFNNMFSSICKTLFNKCEEGN</sequence>
<feature type="region of interest" description="Disordered" evidence="1">
    <location>
        <begin position="66"/>
        <end position="94"/>
    </location>
</feature>